<comment type="caution">
    <text evidence="2">The sequence shown here is derived from an EMBL/GenBank/DDBJ whole genome shotgun (WGS) entry which is preliminary data.</text>
</comment>
<feature type="transmembrane region" description="Helical" evidence="1">
    <location>
        <begin position="267"/>
        <end position="288"/>
    </location>
</feature>
<evidence type="ECO:0000313" key="3">
    <source>
        <dbReference type="Proteomes" id="UP000835052"/>
    </source>
</evidence>
<dbReference type="Gene3D" id="1.20.1070.10">
    <property type="entry name" value="Rhodopsin 7-helix transmembrane proteins"/>
    <property type="match status" value="1"/>
</dbReference>
<feature type="transmembrane region" description="Helical" evidence="1">
    <location>
        <begin position="84"/>
        <end position="104"/>
    </location>
</feature>
<dbReference type="EMBL" id="CAJGYM010000062">
    <property type="protein sequence ID" value="CAD6195916.1"/>
    <property type="molecule type" value="Genomic_DNA"/>
</dbReference>
<proteinExistence type="predicted"/>
<protein>
    <submittedName>
        <fullName evidence="2">Uncharacterized protein</fullName>
    </submittedName>
</protein>
<name>A0A8S1HKS0_9PELO</name>
<dbReference type="PANTHER" id="PTHR46964:SF2">
    <property type="entry name" value="SERPENTINE RECEPTOR, CLASS T"/>
    <property type="match status" value="1"/>
</dbReference>
<gene>
    <name evidence="2" type="ORF">CAUJ_LOCUS11834</name>
</gene>
<evidence type="ECO:0000256" key="1">
    <source>
        <dbReference type="SAM" id="Phobius"/>
    </source>
</evidence>
<feature type="transmembrane region" description="Helical" evidence="1">
    <location>
        <begin position="239"/>
        <end position="261"/>
    </location>
</feature>
<keyword evidence="1" id="KW-1133">Transmembrane helix</keyword>
<dbReference type="Proteomes" id="UP000835052">
    <property type="component" value="Unassembled WGS sequence"/>
</dbReference>
<feature type="transmembrane region" description="Helical" evidence="1">
    <location>
        <begin position="124"/>
        <end position="144"/>
    </location>
</feature>
<evidence type="ECO:0000313" key="2">
    <source>
        <dbReference type="EMBL" id="CAD6195916.1"/>
    </source>
</evidence>
<reference evidence="2" key="1">
    <citation type="submission" date="2020-10" db="EMBL/GenBank/DDBJ databases">
        <authorList>
            <person name="Kikuchi T."/>
        </authorList>
    </citation>
    <scope>NUCLEOTIDE SEQUENCE</scope>
    <source>
        <strain evidence="2">NKZ352</strain>
    </source>
</reference>
<dbReference type="SUPFAM" id="SSF81321">
    <property type="entry name" value="Family A G protein-coupled receptor-like"/>
    <property type="match status" value="1"/>
</dbReference>
<accession>A0A8S1HKS0</accession>
<sequence>MVVMDTVFNTILSVSVPLNVLGFYLTAFVSMHDYTIRIFLLYLQALALIFDIYVALLVRPVLLLPSLTGHSRGLLQGVFPFNEQMIFGVFLLSWLAVGLTCGYIQKHRAVASVEAEHQLRSEYFWTIAGFLHVLPLFLNLPLMVMSFGRTIDKDELGDDWNSTRTFTENTTTKNAIFVLHRFKDDRWATASVFSAFALLFTVTSLSCGFAIHTLVMLHRLRNFAASKASGALSRLAGQLMVVFVTLLLPVIFLMTLLFLNIESGEEYFNVAITLMSTHSSAQVVVVTIKTARYRATVWKICLRIINHCRRKKQRNITASRESRKSEASHANIIQFQSFSRN</sequence>
<organism evidence="2 3">
    <name type="scientific">Caenorhabditis auriculariae</name>
    <dbReference type="NCBI Taxonomy" id="2777116"/>
    <lineage>
        <taxon>Eukaryota</taxon>
        <taxon>Metazoa</taxon>
        <taxon>Ecdysozoa</taxon>
        <taxon>Nematoda</taxon>
        <taxon>Chromadorea</taxon>
        <taxon>Rhabditida</taxon>
        <taxon>Rhabditina</taxon>
        <taxon>Rhabditomorpha</taxon>
        <taxon>Rhabditoidea</taxon>
        <taxon>Rhabditidae</taxon>
        <taxon>Peloderinae</taxon>
        <taxon>Caenorhabditis</taxon>
    </lineage>
</organism>
<dbReference type="Pfam" id="PF10327">
    <property type="entry name" value="7TM_GPCR_Sri"/>
    <property type="match status" value="1"/>
</dbReference>
<dbReference type="InterPro" id="IPR019429">
    <property type="entry name" value="7TM_GPCR_serpentine_rcpt_Sri"/>
</dbReference>
<feature type="transmembrane region" description="Helical" evidence="1">
    <location>
        <begin position="39"/>
        <end position="64"/>
    </location>
</feature>
<dbReference type="AlphaFoldDB" id="A0A8S1HKS0"/>
<feature type="transmembrane region" description="Helical" evidence="1">
    <location>
        <begin position="6"/>
        <end position="27"/>
    </location>
</feature>
<feature type="transmembrane region" description="Helical" evidence="1">
    <location>
        <begin position="192"/>
        <end position="218"/>
    </location>
</feature>
<keyword evidence="1" id="KW-0472">Membrane</keyword>
<keyword evidence="3" id="KW-1185">Reference proteome</keyword>
<dbReference type="PANTHER" id="PTHR46964">
    <property type="entry name" value="SERPENTINE RECEPTOR, CLASS I-RELATED"/>
    <property type="match status" value="1"/>
</dbReference>
<keyword evidence="1" id="KW-0812">Transmembrane</keyword>